<dbReference type="GO" id="GO:0015648">
    <property type="term" value="F:lipid-linked peptidoglycan transporter activity"/>
    <property type="evidence" value="ECO:0007669"/>
    <property type="project" value="TreeGrafter"/>
</dbReference>
<keyword evidence="3" id="KW-0808">Transferase</keyword>
<evidence type="ECO:0000256" key="5">
    <source>
        <dbReference type="ARBA" id="ARBA00022960"/>
    </source>
</evidence>
<organism evidence="17 18">
    <name type="scientific">Candidatus Woesebacteria bacterium RIFCSPHIGHO2_01_FULL_40_22</name>
    <dbReference type="NCBI Taxonomy" id="1802499"/>
    <lineage>
        <taxon>Bacteria</taxon>
        <taxon>Candidatus Woeseibacteriota</taxon>
    </lineage>
</organism>
<keyword evidence="2" id="KW-0328">Glycosyltransferase</keyword>
<dbReference type="GO" id="GO:0008955">
    <property type="term" value="F:peptidoglycan glycosyltransferase activity"/>
    <property type="evidence" value="ECO:0007669"/>
    <property type="project" value="UniProtKB-EC"/>
</dbReference>
<feature type="transmembrane region" description="Helical" evidence="16">
    <location>
        <begin position="173"/>
        <end position="194"/>
    </location>
</feature>
<comment type="caution">
    <text evidence="17">The sequence shown here is derived from an EMBL/GenBank/DDBJ whole genome shotgun (WGS) entry which is preliminary data.</text>
</comment>
<dbReference type="GO" id="GO:0005886">
    <property type="term" value="C:plasma membrane"/>
    <property type="evidence" value="ECO:0007669"/>
    <property type="project" value="TreeGrafter"/>
</dbReference>
<sequence>MRQAIKLIYVEPLFTISVFVLIALGLLVLNSIAPQIFPIYYFYIIVSIGIFILFSRINFKTISAFAWHFYILSILFLIIPLIIGQITRGSIRWIPLGPITIQPSELVRPFLLIFFAVYVNVKEVSLRHLFNIALLALIPLVLILIQPSLGVSVITLLGVMGIVLFSKINKRLLISLILIILITIPLSWVILAPYQRQRVFSFINPFTDPKGSGYNSIQAMIAVGSGKIFGRGLGKGVQTQLAFLPERHTDFIFASVSEELGSIGAVVVVLGLFIILWRITVFIETANDETARGYLIGVFFVLLAECIIHIGMNMGLLPITGIPLPLVSAGGSALLATSISLAIAISASGLLNTLS</sequence>
<dbReference type="PANTHER" id="PTHR30474">
    <property type="entry name" value="CELL CYCLE PROTEIN"/>
    <property type="match status" value="1"/>
</dbReference>
<keyword evidence="8 16" id="KW-0472">Membrane</keyword>
<dbReference type="GO" id="GO:0032153">
    <property type="term" value="C:cell division site"/>
    <property type="evidence" value="ECO:0007669"/>
    <property type="project" value="TreeGrafter"/>
</dbReference>
<evidence type="ECO:0000256" key="13">
    <source>
        <dbReference type="ARBA" id="ARBA00041418"/>
    </source>
</evidence>
<dbReference type="EMBL" id="MGGL01000004">
    <property type="protein sequence ID" value="OGM27501.1"/>
    <property type="molecule type" value="Genomic_DNA"/>
</dbReference>
<evidence type="ECO:0000256" key="10">
    <source>
        <dbReference type="ARBA" id="ARBA00033270"/>
    </source>
</evidence>
<evidence type="ECO:0000256" key="16">
    <source>
        <dbReference type="SAM" id="Phobius"/>
    </source>
</evidence>
<feature type="transmembrane region" description="Helical" evidence="16">
    <location>
        <begin position="260"/>
        <end position="281"/>
    </location>
</feature>
<name>A0A1F7YJH5_9BACT</name>
<keyword evidence="4 16" id="KW-0812">Transmembrane</keyword>
<evidence type="ECO:0000256" key="4">
    <source>
        <dbReference type="ARBA" id="ARBA00022692"/>
    </source>
</evidence>
<evidence type="ECO:0000256" key="3">
    <source>
        <dbReference type="ARBA" id="ARBA00022679"/>
    </source>
</evidence>
<feature type="transmembrane region" description="Helical" evidence="16">
    <location>
        <begin position="106"/>
        <end position="121"/>
    </location>
</feature>
<dbReference type="GO" id="GO:0051301">
    <property type="term" value="P:cell division"/>
    <property type="evidence" value="ECO:0007669"/>
    <property type="project" value="InterPro"/>
</dbReference>
<keyword evidence="7 16" id="KW-1133">Transmembrane helix</keyword>
<dbReference type="GO" id="GO:0008360">
    <property type="term" value="P:regulation of cell shape"/>
    <property type="evidence" value="ECO:0007669"/>
    <property type="project" value="UniProtKB-KW"/>
</dbReference>
<evidence type="ECO:0000256" key="1">
    <source>
        <dbReference type="ARBA" id="ARBA00004141"/>
    </source>
</evidence>
<accession>A0A1F7YJH5</accession>
<keyword evidence="5" id="KW-0133">Cell shape</keyword>
<dbReference type="Pfam" id="PF01098">
    <property type="entry name" value="FTSW_RODA_SPOVE"/>
    <property type="match status" value="1"/>
</dbReference>
<feature type="transmembrane region" description="Helical" evidence="16">
    <location>
        <begin position="293"/>
        <end position="312"/>
    </location>
</feature>
<gene>
    <name evidence="17" type="ORF">A2628_01795</name>
</gene>
<evidence type="ECO:0000313" key="17">
    <source>
        <dbReference type="EMBL" id="OGM27501.1"/>
    </source>
</evidence>
<feature type="transmembrane region" description="Helical" evidence="16">
    <location>
        <begin position="12"/>
        <end position="33"/>
    </location>
</feature>
<feature type="transmembrane region" description="Helical" evidence="16">
    <location>
        <begin position="151"/>
        <end position="166"/>
    </location>
</feature>
<evidence type="ECO:0000256" key="2">
    <source>
        <dbReference type="ARBA" id="ARBA00022676"/>
    </source>
</evidence>
<dbReference type="InterPro" id="IPR001182">
    <property type="entry name" value="FtsW/RodA"/>
</dbReference>
<dbReference type="GO" id="GO:0009252">
    <property type="term" value="P:peptidoglycan biosynthetic process"/>
    <property type="evidence" value="ECO:0007669"/>
    <property type="project" value="UniProtKB-KW"/>
</dbReference>
<comment type="catalytic activity">
    <reaction evidence="15">
        <text>[GlcNAc-(1-&gt;4)-Mur2Ac(oyl-L-Ala-gamma-D-Glu-L-Lys-D-Ala-D-Ala)](n)-di-trans,octa-cis-undecaprenyl diphosphate + beta-D-GlcNAc-(1-&gt;4)-Mur2Ac(oyl-L-Ala-gamma-D-Glu-L-Lys-D-Ala-D-Ala)-di-trans,octa-cis-undecaprenyl diphosphate = [GlcNAc-(1-&gt;4)-Mur2Ac(oyl-L-Ala-gamma-D-Glu-L-Lys-D-Ala-D-Ala)](n+1)-di-trans,octa-cis-undecaprenyl diphosphate + di-trans,octa-cis-undecaprenyl diphosphate + H(+)</text>
        <dbReference type="Rhea" id="RHEA:23708"/>
        <dbReference type="Rhea" id="RHEA-COMP:9602"/>
        <dbReference type="Rhea" id="RHEA-COMP:9603"/>
        <dbReference type="ChEBI" id="CHEBI:15378"/>
        <dbReference type="ChEBI" id="CHEBI:58405"/>
        <dbReference type="ChEBI" id="CHEBI:60033"/>
        <dbReference type="ChEBI" id="CHEBI:78435"/>
        <dbReference type="EC" id="2.4.99.28"/>
    </reaction>
</comment>
<evidence type="ECO:0000313" key="18">
    <source>
        <dbReference type="Proteomes" id="UP000179221"/>
    </source>
</evidence>
<evidence type="ECO:0000256" key="8">
    <source>
        <dbReference type="ARBA" id="ARBA00023136"/>
    </source>
</evidence>
<evidence type="ECO:0000256" key="15">
    <source>
        <dbReference type="ARBA" id="ARBA00049902"/>
    </source>
</evidence>
<feature type="transmembrane region" description="Helical" evidence="16">
    <location>
        <begin position="64"/>
        <end position="86"/>
    </location>
</feature>
<comment type="subcellular location">
    <subcellularLocation>
        <location evidence="1">Membrane</location>
        <topology evidence="1">Multi-pass membrane protein</topology>
    </subcellularLocation>
</comment>
<dbReference type="AlphaFoldDB" id="A0A1F7YJH5"/>
<evidence type="ECO:0000256" key="11">
    <source>
        <dbReference type="ARBA" id="ARBA00038053"/>
    </source>
</evidence>
<reference evidence="17 18" key="1">
    <citation type="journal article" date="2016" name="Nat. Commun.">
        <title>Thousands of microbial genomes shed light on interconnected biogeochemical processes in an aquifer system.</title>
        <authorList>
            <person name="Anantharaman K."/>
            <person name="Brown C.T."/>
            <person name="Hug L.A."/>
            <person name="Sharon I."/>
            <person name="Castelle C.J."/>
            <person name="Probst A.J."/>
            <person name="Thomas B.C."/>
            <person name="Singh A."/>
            <person name="Wilkins M.J."/>
            <person name="Karaoz U."/>
            <person name="Brodie E.L."/>
            <person name="Williams K.H."/>
            <person name="Hubbard S.S."/>
            <person name="Banfield J.F."/>
        </authorList>
    </citation>
    <scope>NUCLEOTIDE SEQUENCE [LARGE SCALE GENOMIC DNA]</scope>
</reference>
<evidence type="ECO:0000256" key="7">
    <source>
        <dbReference type="ARBA" id="ARBA00022989"/>
    </source>
</evidence>
<feature type="transmembrane region" description="Helical" evidence="16">
    <location>
        <begin position="332"/>
        <end position="354"/>
    </location>
</feature>
<protein>
    <recommendedName>
        <fullName evidence="12">Probable peptidoglycan glycosyltransferase FtsW</fullName>
        <ecNumber evidence="14">2.4.99.28</ecNumber>
    </recommendedName>
    <alternativeName>
        <fullName evidence="13">Cell division protein FtsW</fullName>
    </alternativeName>
    <alternativeName>
        <fullName evidence="10">Cell wall polymerase</fullName>
    </alternativeName>
    <alternativeName>
        <fullName evidence="9">Peptidoglycan polymerase</fullName>
    </alternativeName>
</protein>
<evidence type="ECO:0000256" key="12">
    <source>
        <dbReference type="ARBA" id="ARBA00041185"/>
    </source>
</evidence>
<dbReference type="Proteomes" id="UP000179221">
    <property type="component" value="Unassembled WGS sequence"/>
</dbReference>
<proteinExistence type="inferred from homology"/>
<dbReference type="PANTHER" id="PTHR30474:SF2">
    <property type="entry name" value="PEPTIDOGLYCAN GLYCOSYLTRANSFERASE FTSW-RELATED"/>
    <property type="match status" value="1"/>
</dbReference>
<comment type="similarity">
    <text evidence="11">Belongs to the SEDS family. FtsW subfamily.</text>
</comment>
<feature type="transmembrane region" description="Helical" evidence="16">
    <location>
        <begin position="39"/>
        <end position="57"/>
    </location>
</feature>
<dbReference type="EC" id="2.4.99.28" evidence="14"/>
<feature type="transmembrane region" description="Helical" evidence="16">
    <location>
        <begin position="128"/>
        <end position="145"/>
    </location>
</feature>
<evidence type="ECO:0000256" key="9">
    <source>
        <dbReference type="ARBA" id="ARBA00032370"/>
    </source>
</evidence>
<evidence type="ECO:0000256" key="14">
    <source>
        <dbReference type="ARBA" id="ARBA00044770"/>
    </source>
</evidence>
<keyword evidence="6" id="KW-0573">Peptidoglycan synthesis</keyword>
<evidence type="ECO:0000256" key="6">
    <source>
        <dbReference type="ARBA" id="ARBA00022984"/>
    </source>
</evidence>